<protein>
    <submittedName>
        <fullName evidence="2">CcmD family protein</fullName>
    </submittedName>
</protein>
<reference evidence="2 3" key="1">
    <citation type="journal article" date="2014" name="BMC Genomics">
        <title>Comparison of environmental and isolate Sulfobacillus genomes reveals diverse carbon, sulfur, nitrogen, and hydrogen metabolisms.</title>
        <authorList>
            <person name="Justice N.B."/>
            <person name="Norman A."/>
            <person name="Brown C.T."/>
            <person name="Singh A."/>
            <person name="Thomas B.C."/>
            <person name="Banfield J.F."/>
        </authorList>
    </citation>
    <scope>NUCLEOTIDE SEQUENCE [LARGE SCALE GENOMIC DNA]</scope>
    <source>
        <strain evidence="2">AMDSBA5</strain>
    </source>
</reference>
<proteinExistence type="predicted"/>
<dbReference type="AlphaFoldDB" id="A0A1R0IHR9"/>
<comment type="caution">
    <text evidence="2">The sequence shown here is derived from an EMBL/GenBank/DDBJ whole genome shotgun (WGS) entry which is preliminary data.</text>
</comment>
<sequence length="74" mass="8514">MVMTPIEKMYLWFMFAAYTGLFLIMFGFMAKMLRKTQQLLTEVKRLEDQWAGMDSTIRTNVPPAVAPNVPGPEL</sequence>
<evidence type="ECO:0000313" key="2">
    <source>
        <dbReference type="EMBL" id="PSR23549.1"/>
    </source>
</evidence>
<evidence type="ECO:0000313" key="3">
    <source>
        <dbReference type="Proteomes" id="UP000242705"/>
    </source>
</evidence>
<dbReference type="RefSeq" id="WP_076005720.1">
    <property type="nucleotide sequence ID" value="NZ_MDZD01000010.1"/>
</dbReference>
<accession>A0A1R0IHR9</accession>
<keyword evidence="1" id="KW-0812">Transmembrane</keyword>
<feature type="transmembrane region" description="Helical" evidence="1">
    <location>
        <begin position="12"/>
        <end position="30"/>
    </location>
</feature>
<name>A0A1R0IHR9_SULTH</name>
<keyword evidence="1" id="KW-1133">Transmembrane helix</keyword>
<keyword evidence="1" id="KW-0472">Membrane</keyword>
<dbReference type="EMBL" id="PXYX01000068">
    <property type="protein sequence ID" value="PSR23549.1"/>
    <property type="molecule type" value="Genomic_DNA"/>
</dbReference>
<dbReference type="Proteomes" id="UP000242705">
    <property type="component" value="Unassembled WGS sequence"/>
</dbReference>
<organism evidence="2 3">
    <name type="scientific">Sulfobacillus thermosulfidooxidans</name>
    <dbReference type="NCBI Taxonomy" id="28034"/>
    <lineage>
        <taxon>Bacteria</taxon>
        <taxon>Bacillati</taxon>
        <taxon>Bacillota</taxon>
        <taxon>Clostridia</taxon>
        <taxon>Eubacteriales</taxon>
        <taxon>Clostridiales Family XVII. Incertae Sedis</taxon>
        <taxon>Sulfobacillus</taxon>
    </lineage>
</organism>
<gene>
    <name evidence="2" type="ORF">C7B47_15750</name>
</gene>
<evidence type="ECO:0000256" key="1">
    <source>
        <dbReference type="SAM" id="Phobius"/>
    </source>
</evidence>